<keyword evidence="1" id="KW-0812">Transmembrane</keyword>
<feature type="transmembrane region" description="Helical" evidence="1">
    <location>
        <begin position="59"/>
        <end position="85"/>
    </location>
</feature>
<keyword evidence="3" id="KW-1185">Reference proteome</keyword>
<sequence>MAFLAMTIVVMGIVATLLYYIGIKVSYSYILYTPSITLSIGVCLYIGKLFTINYPVEGLPIVFDILILSILCAVWIFAIVEAFIIDVFEQGKEMKADAKYLLSQASSYNIRWMMEKIASNRIVAKWIKSFLIKFPLKLEDNRNENNW</sequence>
<gene>
    <name evidence="2" type="ORF">EK386_16525</name>
</gene>
<keyword evidence="1" id="KW-1133">Transmembrane helix</keyword>
<accession>A0A432L847</accession>
<dbReference type="RefSeq" id="WP_126660284.1">
    <property type="nucleotide sequence ID" value="NZ_RYYR01000030.1"/>
</dbReference>
<organism evidence="2 3">
    <name type="scientific">Lysinibacillus antri</name>
    <dbReference type="NCBI Taxonomy" id="2498145"/>
    <lineage>
        <taxon>Bacteria</taxon>
        <taxon>Bacillati</taxon>
        <taxon>Bacillota</taxon>
        <taxon>Bacilli</taxon>
        <taxon>Bacillales</taxon>
        <taxon>Bacillaceae</taxon>
        <taxon>Lysinibacillus</taxon>
    </lineage>
</organism>
<protein>
    <submittedName>
        <fullName evidence="2">Uncharacterized protein</fullName>
    </submittedName>
</protein>
<dbReference type="Proteomes" id="UP000287910">
    <property type="component" value="Unassembled WGS sequence"/>
</dbReference>
<feature type="transmembrane region" description="Helical" evidence="1">
    <location>
        <begin position="6"/>
        <end position="22"/>
    </location>
</feature>
<comment type="caution">
    <text evidence="2">The sequence shown here is derived from an EMBL/GenBank/DDBJ whole genome shotgun (WGS) entry which is preliminary data.</text>
</comment>
<dbReference type="EMBL" id="RYYR01000030">
    <property type="protein sequence ID" value="RUL48687.1"/>
    <property type="molecule type" value="Genomic_DNA"/>
</dbReference>
<evidence type="ECO:0000256" key="1">
    <source>
        <dbReference type="SAM" id="Phobius"/>
    </source>
</evidence>
<keyword evidence="1" id="KW-0472">Membrane</keyword>
<feature type="transmembrane region" description="Helical" evidence="1">
    <location>
        <begin position="29"/>
        <end position="47"/>
    </location>
</feature>
<dbReference type="AlphaFoldDB" id="A0A432L847"/>
<proteinExistence type="predicted"/>
<evidence type="ECO:0000313" key="3">
    <source>
        <dbReference type="Proteomes" id="UP000287910"/>
    </source>
</evidence>
<name>A0A432L847_9BACI</name>
<reference evidence="2 3" key="1">
    <citation type="submission" date="2018-12" db="EMBL/GenBank/DDBJ databases">
        <title>Lysinibacillus antri sp. nov., isolated from a cave soil.</title>
        <authorList>
            <person name="Narsing Rao M.P."/>
            <person name="Zhang H."/>
            <person name="Dong Z.-Y."/>
            <person name="Niu X.-K."/>
            <person name="Zhang K."/>
            <person name="Fang B.-Z."/>
            <person name="Kang Y.-Q."/>
            <person name="Xiao M."/>
            <person name="Li W.-J."/>
        </authorList>
    </citation>
    <scope>NUCLEOTIDE SEQUENCE [LARGE SCALE GENOMIC DNA]</scope>
    <source>
        <strain evidence="2 3">SYSU K30002</strain>
    </source>
</reference>
<evidence type="ECO:0000313" key="2">
    <source>
        <dbReference type="EMBL" id="RUL48687.1"/>
    </source>
</evidence>